<dbReference type="SUPFAM" id="SSF53474">
    <property type="entry name" value="alpha/beta-Hydrolases"/>
    <property type="match status" value="1"/>
</dbReference>
<gene>
    <name evidence="1" type="ORF">SDC9_212459</name>
</gene>
<protein>
    <recommendedName>
        <fullName evidence="2">Peptidase S9 prolyl oligopeptidase catalytic domain-containing protein</fullName>
    </recommendedName>
</protein>
<sequence length="62" mass="7387">MFIGHGKDNLLHPITEAELFFQKLRCEKRFYVIDGKHNDFMFDDHPVFLELVDALADFFKIL</sequence>
<name>A0A645K0I3_9ZZZZ</name>
<evidence type="ECO:0008006" key="2">
    <source>
        <dbReference type="Google" id="ProtNLM"/>
    </source>
</evidence>
<proteinExistence type="predicted"/>
<comment type="caution">
    <text evidence="1">The sequence shown here is derived from an EMBL/GenBank/DDBJ whole genome shotgun (WGS) entry which is preliminary data.</text>
</comment>
<dbReference type="AlphaFoldDB" id="A0A645K0I3"/>
<evidence type="ECO:0000313" key="1">
    <source>
        <dbReference type="EMBL" id="MPN64683.1"/>
    </source>
</evidence>
<accession>A0A645K0I3</accession>
<dbReference type="EMBL" id="VSSQ01145882">
    <property type="protein sequence ID" value="MPN64683.1"/>
    <property type="molecule type" value="Genomic_DNA"/>
</dbReference>
<dbReference type="InterPro" id="IPR029058">
    <property type="entry name" value="AB_hydrolase_fold"/>
</dbReference>
<reference evidence="1" key="1">
    <citation type="submission" date="2019-08" db="EMBL/GenBank/DDBJ databases">
        <authorList>
            <person name="Kucharzyk K."/>
            <person name="Murdoch R.W."/>
            <person name="Higgins S."/>
            <person name="Loffler F."/>
        </authorList>
    </citation>
    <scope>NUCLEOTIDE SEQUENCE</scope>
</reference>
<organism evidence="1">
    <name type="scientific">bioreactor metagenome</name>
    <dbReference type="NCBI Taxonomy" id="1076179"/>
    <lineage>
        <taxon>unclassified sequences</taxon>
        <taxon>metagenomes</taxon>
        <taxon>ecological metagenomes</taxon>
    </lineage>
</organism>